<organism evidence="2 3">
    <name type="scientific">Mycena pura</name>
    <dbReference type="NCBI Taxonomy" id="153505"/>
    <lineage>
        <taxon>Eukaryota</taxon>
        <taxon>Fungi</taxon>
        <taxon>Dikarya</taxon>
        <taxon>Basidiomycota</taxon>
        <taxon>Agaricomycotina</taxon>
        <taxon>Agaricomycetes</taxon>
        <taxon>Agaricomycetidae</taxon>
        <taxon>Agaricales</taxon>
        <taxon>Marasmiineae</taxon>
        <taxon>Mycenaceae</taxon>
        <taxon>Mycena</taxon>
    </lineage>
</organism>
<accession>A0AAD6Y464</accession>
<proteinExistence type="predicted"/>
<evidence type="ECO:0000313" key="2">
    <source>
        <dbReference type="EMBL" id="KAJ7195679.1"/>
    </source>
</evidence>
<dbReference type="AlphaFoldDB" id="A0AAD6Y464"/>
<evidence type="ECO:0000256" key="1">
    <source>
        <dbReference type="SAM" id="MobiDB-lite"/>
    </source>
</evidence>
<feature type="region of interest" description="Disordered" evidence="1">
    <location>
        <begin position="91"/>
        <end position="138"/>
    </location>
</feature>
<keyword evidence="3" id="KW-1185">Reference proteome</keyword>
<protein>
    <submittedName>
        <fullName evidence="2">Uncharacterized protein</fullName>
    </submittedName>
</protein>
<gene>
    <name evidence="2" type="ORF">GGX14DRAFT_403883</name>
</gene>
<evidence type="ECO:0000313" key="3">
    <source>
        <dbReference type="Proteomes" id="UP001219525"/>
    </source>
</evidence>
<dbReference type="Proteomes" id="UP001219525">
    <property type="component" value="Unassembled WGS sequence"/>
</dbReference>
<name>A0AAD6Y464_9AGAR</name>
<sequence length="191" mass="19723">MHSYNDACNGLNKHGHGGAGDHMVIRHRVVCGVRARAVGAARVAVPRARRGHGRGPVHAAAAALPYGGRKHRIRPPPGAIFLHHVRREHQHMPSVVGSGAQPSATVPAASASASAASGSAAGSPLSSGRAGRGVHTGTPGWIQLGSQLDPGWSWSQAEPICSLIWGPAEASVSPAGQCTWPIRQVQLMAGW</sequence>
<comment type="caution">
    <text evidence="2">The sequence shown here is derived from an EMBL/GenBank/DDBJ whole genome shotgun (WGS) entry which is preliminary data.</text>
</comment>
<dbReference type="EMBL" id="JARJCW010000089">
    <property type="protein sequence ID" value="KAJ7195679.1"/>
    <property type="molecule type" value="Genomic_DNA"/>
</dbReference>
<feature type="compositionally biased region" description="Low complexity" evidence="1">
    <location>
        <begin position="100"/>
        <end position="129"/>
    </location>
</feature>
<reference evidence="2" key="1">
    <citation type="submission" date="2023-03" db="EMBL/GenBank/DDBJ databases">
        <title>Massive genome expansion in bonnet fungi (Mycena s.s.) driven by repeated elements and novel gene families across ecological guilds.</title>
        <authorList>
            <consortium name="Lawrence Berkeley National Laboratory"/>
            <person name="Harder C.B."/>
            <person name="Miyauchi S."/>
            <person name="Viragh M."/>
            <person name="Kuo A."/>
            <person name="Thoen E."/>
            <person name="Andreopoulos B."/>
            <person name="Lu D."/>
            <person name="Skrede I."/>
            <person name="Drula E."/>
            <person name="Henrissat B."/>
            <person name="Morin E."/>
            <person name="Kohler A."/>
            <person name="Barry K."/>
            <person name="LaButti K."/>
            <person name="Morin E."/>
            <person name="Salamov A."/>
            <person name="Lipzen A."/>
            <person name="Mereny Z."/>
            <person name="Hegedus B."/>
            <person name="Baldrian P."/>
            <person name="Stursova M."/>
            <person name="Weitz H."/>
            <person name="Taylor A."/>
            <person name="Grigoriev I.V."/>
            <person name="Nagy L.G."/>
            <person name="Martin F."/>
            <person name="Kauserud H."/>
        </authorList>
    </citation>
    <scope>NUCLEOTIDE SEQUENCE</scope>
    <source>
        <strain evidence="2">9144</strain>
    </source>
</reference>